<dbReference type="InterPro" id="IPR050862">
    <property type="entry name" value="RdRp_reductase_class-2"/>
</dbReference>
<dbReference type="PANTHER" id="PTHR43371:SF1">
    <property type="entry name" value="RIBONUCLEOSIDE-DIPHOSPHATE REDUCTASE"/>
    <property type="match status" value="1"/>
</dbReference>
<evidence type="ECO:0000256" key="10">
    <source>
        <dbReference type="ARBA" id="ARBA00023285"/>
    </source>
</evidence>
<dbReference type="EMBL" id="UINC01000215">
    <property type="protein sequence ID" value="SUZ51265.1"/>
    <property type="molecule type" value="Genomic_DNA"/>
</dbReference>
<dbReference type="InterPro" id="IPR000788">
    <property type="entry name" value="RNR_lg_C"/>
</dbReference>
<evidence type="ECO:0000256" key="7">
    <source>
        <dbReference type="ARBA" id="ARBA00022741"/>
    </source>
</evidence>
<feature type="domain" description="Ribonucleotide reductase large subunit C-terminal" evidence="14">
    <location>
        <begin position="134"/>
        <end position="598"/>
    </location>
</feature>
<evidence type="ECO:0000256" key="8">
    <source>
        <dbReference type="ARBA" id="ARBA00023002"/>
    </source>
</evidence>
<keyword evidence="7" id="KW-0547">Nucleotide-binding</keyword>
<keyword evidence="5" id="KW-0846">Cobalamin</keyword>
<dbReference type="SUPFAM" id="SSF51998">
    <property type="entry name" value="PFL-like glycyl radical enzymes"/>
    <property type="match status" value="1"/>
</dbReference>
<dbReference type="GO" id="GO:0031419">
    <property type="term" value="F:cobalamin binding"/>
    <property type="evidence" value="ECO:0007669"/>
    <property type="project" value="UniProtKB-KW"/>
</dbReference>
<dbReference type="GO" id="GO:0000166">
    <property type="term" value="F:nucleotide binding"/>
    <property type="evidence" value="ECO:0007669"/>
    <property type="project" value="UniProtKB-KW"/>
</dbReference>
<dbReference type="InterPro" id="IPR013344">
    <property type="entry name" value="RNR_NrdJ/NrdZ"/>
</dbReference>
<dbReference type="NCBIfam" id="TIGR02504">
    <property type="entry name" value="NrdJ_Z"/>
    <property type="match status" value="1"/>
</dbReference>
<reference evidence="16" key="1">
    <citation type="submission" date="2018-05" db="EMBL/GenBank/DDBJ databases">
        <authorList>
            <person name="Lanie J.A."/>
            <person name="Ng W.-L."/>
            <person name="Kazmierczak K.M."/>
            <person name="Andrzejewski T.M."/>
            <person name="Davidsen T.M."/>
            <person name="Wayne K.J."/>
            <person name="Tettelin H."/>
            <person name="Glass J.I."/>
            <person name="Rusch D."/>
            <person name="Podicherti R."/>
            <person name="Tsui H.-C.T."/>
            <person name="Winkler M.E."/>
        </authorList>
    </citation>
    <scope>NUCLEOTIDE SEQUENCE</scope>
</reference>
<sequence length="808" mass="90076">MAEAIELDFTSTKVRSKVPDPKVPEALLNVKIDSEPLIKSDGELPTEFQINNYYGKDTLGMDVLKNKYLAPWEQHPWELWTRQAKSISSVEKTKQLQDKWENNFFSILEDFRFVPGGRIMHGAGREDITTTLNNCYVVAIKDDSVNAIYSAITDEALTYKYGGGCGHDLSLLRPEGEAIHGTGGESCGPTGFMNLFSENTNTIAQHGRRGANMQTLRVDHPDIEKFIAIKTGDINMVKYSNISVLLTHKFLQAVEQNDDFELMWKNTAYKTVKARDLWDKITHHAHNSAEPGLLFWDTMKDYHNAEYCSPLVSTNPCAEQPLPEGGCCNLGAINLERFVDNNKNFTIDKFKETVSMGFRFLDNVVDYNVKRHALASQKANAKNDRRVGLGILGLADMLVKMNIKYDSEDAIQTVDQIMQIFRDTAYETSIELAKEKGAFPNFDWSGYSKSKFIKNLPKNLRDQIQKHGVRNSTLTTVAPTGSGAIVARVSSGIEPIFDTSYRRRVKKNKGNGKLFKEYKVYHPIIEKLFGNDKNLPDYVITAHNIDPYFRVKMQGVIQKYIDSSISSTVNLPGDVSVETVADIYMTAYKAGLKGITVYREGAREGVLITDVKTNEEKEIQESTTNKSAEKIGVKAEPRFRPTTTLGRTRRIRTGEGTLYITVNEDEHGLCEVFTAIGKAGGNAAAQSEAISRLISLALRSGINPESIVKQLKGISGPNPTWEDGRLILSTPDAIGKALDDYLKNRTPQKSKDEPKFTHFTIANEAETHGKSIQDYTVKNISSCPDCGSPVQFQSGCVTCMGCGFSKCD</sequence>
<evidence type="ECO:0000256" key="3">
    <source>
        <dbReference type="ARBA" id="ARBA00012274"/>
    </source>
</evidence>
<name>A0A381N9S2_9ZZZZ</name>
<evidence type="ECO:0000313" key="16">
    <source>
        <dbReference type="EMBL" id="SUZ51265.1"/>
    </source>
</evidence>
<evidence type="ECO:0000256" key="12">
    <source>
        <dbReference type="ARBA" id="ARBA00033050"/>
    </source>
</evidence>
<evidence type="ECO:0000256" key="1">
    <source>
        <dbReference type="ARBA" id="ARBA00001922"/>
    </source>
</evidence>
<evidence type="ECO:0000256" key="6">
    <source>
        <dbReference type="ARBA" id="ARBA00022634"/>
    </source>
</evidence>
<dbReference type="CDD" id="cd02888">
    <property type="entry name" value="RNR_II_dimer"/>
    <property type="match status" value="1"/>
</dbReference>
<evidence type="ECO:0000256" key="2">
    <source>
        <dbReference type="ARBA" id="ARBA00007405"/>
    </source>
</evidence>
<dbReference type="PRINTS" id="PR01183">
    <property type="entry name" value="RIBORDTASEM1"/>
</dbReference>
<organism evidence="16">
    <name type="scientific">marine metagenome</name>
    <dbReference type="NCBI Taxonomy" id="408172"/>
    <lineage>
        <taxon>unclassified sequences</taxon>
        <taxon>metagenomes</taxon>
        <taxon>ecological metagenomes</taxon>
    </lineage>
</organism>
<proteinExistence type="inferred from homology"/>
<evidence type="ECO:0000256" key="4">
    <source>
        <dbReference type="ARBA" id="ARBA00014409"/>
    </source>
</evidence>
<dbReference type="EC" id="1.17.4.1" evidence="3"/>
<dbReference type="AlphaFoldDB" id="A0A381N9S2"/>
<keyword evidence="9" id="KW-1015">Disulfide bond</keyword>
<dbReference type="Pfam" id="PF02867">
    <property type="entry name" value="Ribonuc_red_lgC"/>
    <property type="match status" value="1"/>
</dbReference>
<evidence type="ECO:0000259" key="14">
    <source>
        <dbReference type="Pfam" id="PF02867"/>
    </source>
</evidence>
<keyword evidence="10" id="KW-0170">Cobalt</keyword>
<evidence type="ECO:0000256" key="13">
    <source>
        <dbReference type="ARBA" id="ARBA00047754"/>
    </source>
</evidence>
<dbReference type="InterPro" id="IPR024434">
    <property type="entry name" value="TSCPD_dom"/>
</dbReference>
<evidence type="ECO:0000256" key="9">
    <source>
        <dbReference type="ARBA" id="ARBA00023157"/>
    </source>
</evidence>
<gene>
    <name evidence="16" type="ORF">METZ01_LOCUS4119</name>
</gene>
<comment type="similarity">
    <text evidence="2">Belongs to the ribonucleoside diphosphate reductase class-2 family.</text>
</comment>
<dbReference type="GO" id="GO:0004748">
    <property type="term" value="F:ribonucleoside-diphosphate reductase activity, thioredoxin disulfide as acceptor"/>
    <property type="evidence" value="ECO:0007669"/>
    <property type="project" value="UniProtKB-EC"/>
</dbReference>
<keyword evidence="8" id="KW-0560">Oxidoreductase</keyword>
<accession>A0A381N9S2</accession>
<dbReference type="PANTHER" id="PTHR43371">
    <property type="entry name" value="VITAMIN B12-DEPENDENT RIBONUCLEOTIDE REDUCTASE"/>
    <property type="match status" value="1"/>
</dbReference>
<comment type="catalytic activity">
    <reaction evidence="13">
        <text>a 2'-deoxyribonucleoside 5'-diphosphate + [thioredoxin]-disulfide + H2O = a ribonucleoside 5'-diphosphate + [thioredoxin]-dithiol</text>
        <dbReference type="Rhea" id="RHEA:23252"/>
        <dbReference type="Rhea" id="RHEA-COMP:10698"/>
        <dbReference type="Rhea" id="RHEA-COMP:10700"/>
        <dbReference type="ChEBI" id="CHEBI:15377"/>
        <dbReference type="ChEBI" id="CHEBI:29950"/>
        <dbReference type="ChEBI" id="CHEBI:50058"/>
        <dbReference type="ChEBI" id="CHEBI:57930"/>
        <dbReference type="ChEBI" id="CHEBI:73316"/>
        <dbReference type="EC" id="1.17.4.1"/>
    </reaction>
</comment>
<protein>
    <recommendedName>
        <fullName evidence="4">Vitamin B12-dependent ribonucleotide reductase</fullName>
        <ecNumber evidence="3">1.17.4.1</ecNumber>
    </recommendedName>
    <alternativeName>
        <fullName evidence="12">Ribonucleoside-diphosphate reductase NrdJ</fullName>
    </alternativeName>
</protein>
<dbReference type="GO" id="GO:0071897">
    <property type="term" value="P:DNA biosynthetic process"/>
    <property type="evidence" value="ECO:0007669"/>
    <property type="project" value="UniProtKB-KW"/>
</dbReference>
<keyword evidence="6" id="KW-0237">DNA synthesis</keyword>
<evidence type="ECO:0000259" key="15">
    <source>
        <dbReference type="Pfam" id="PF12637"/>
    </source>
</evidence>
<comment type="function">
    <text evidence="11">Catalyzes the reduction of ribonucleotides to deoxyribonucleotides. May function to provide a pool of deoxyribonucleotide precursors for DNA repair during oxygen limitation and/or for immediate growth after restoration of oxygen.</text>
</comment>
<dbReference type="Gene3D" id="3.20.70.20">
    <property type="match status" value="1"/>
</dbReference>
<evidence type="ECO:0000256" key="5">
    <source>
        <dbReference type="ARBA" id="ARBA00022628"/>
    </source>
</evidence>
<comment type="cofactor">
    <cofactor evidence="1">
        <name>adenosylcob(III)alamin</name>
        <dbReference type="ChEBI" id="CHEBI:18408"/>
    </cofactor>
</comment>
<dbReference type="Pfam" id="PF12637">
    <property type="entry name" value="TSCPD"/>
    <property type="match status" value="1"/>
</dbReference>
<feature type="domain" description="TSCPD" evidence="15">
    <location>
        <begin position="638"/>
        <end position="742"/>
    </location>
</feature>
<evidence type="ECO:0000256" key="11">
    <source>
        <dbReference type="ARBA" id="ARBA00025437"/>
    </source>
</evidence>